<reference evidence="3 4" key="1">
    <citation type="journal article" date="2013" name="PLoS ONE">
        <title>Cultivation and Complete Genome Sequencing of Gloeobacter kilaueensis sp. nov., from a Lava Cave in Kilauea Caldera, Hawai'i.</title>
        <authorList>
            <person name="Saw J.H."/>
            <person name="Schatz M."/>
            <person name="Brown M.V."/>
            <person name="Kunkel D.D."/>
            <person name="Foster J.S."/>
            <person name="Shick H."/>
            <person name="Christensen S."/>
            <person name="Hou S."/>
            <person name="Wan X."/>
            <person name="Donachie S.P."/>
        </authorList>
    </citation>
    <scope>NUCLEOTIDE SEQUENCE [LARGE SCALE GENOMIC DNA]</scope>
    <source>
        <strain evidence="4">JS</strain>
    </source>
</reference>
<sequence length="118" mass="12886">MVSEHNSLPQDSANGSPAPGSEEQKASVQQRIDQAIHEAARKLEQTAEQFERIGSQGSRASEYSQKVASQLRSGARLLEGTQTESLLDETRTLVRRHPMASLGVAFGVGFVVARLLRR</sequence>
<feature type="region of interest" description="Disordered" evidence="1">
    <location>
        <begin position="1"/>
        <end position="35"/>
    </location>
</feature>
<dbReference type="AlphaFoldDB" id="U5QCE6"/>
<dbReference type="HOGENOM" id="CLU_158533_0_0_3"/>
<feature type="transmembrane region" description="Helical" evidence="2">
    <location>
        <begin position="99"/>
        <end position="116"/>
    </location>
</feature>
<dbReference type="STRING" id="1183438.GKIL_0256"/>
<keyword evidence="2" id="KW-0472">Membrane</keyword>
<dbReference type="RefSeq" id="WP_023171512.1">
    <property type="nucleotide sequence ID" value="NC_022600.1"/>
</dbReference>
<keyword evidence="2" id="KW-0812">Transmembrane</keyword>
<evidence type="ECO:0000313" key="3">
    <source>
        <dbReference type="EMBL" id="AGY56503.1"/>
    </source>
</evidence>
<protein>
    <recommendedName>
        <fullName evidence="5">DUF883 domain-containing protein</fullName>
    </recommendedName>
</protein>
<evidence type="ECO:0000313" key="4">
    <source>
        <dbReference type="Proteomes" id="UP000017396"/>
    </source>
</evidence>
<accession>U5QCE6</accession>
<organism evidence="3 4">
    <name type="scientific">Gloeobacter kilaueensis (strain ATCC BAA-2537 / CCAP 1431/1 / ULC 316 / JS1)</name>
    <dbReference type="NCBI Taxonomy" id="1183438"/>
    <lineage>
        <taxon>Bacteria</taxon>
        <taxon>Bacillati</taxon>
        <taxon>Cyanobacteriota</taxon>
        <taxon>Cyanophyceae</taxon>
        <taxon>Gloeobacterales</taxon>
        <taxon>Gloeobacteraceae</taxon>
        <taxon>Gloeobacter</taxon>
    </lineage>
</organism>
<keyword evidence="4" id="KW-1185">Reference proteome</keyword>
<keyword evidence="2" id="KW-1133">Transmembrane helix</keyword>
<dbReference type="Proteomes" id="UP000017396">
    <property type="component" value="Chromosome"/>
</dbReference>
<feature type="compositionally biased region" description="Polar residues" evidence="1">
    <location>
        <begin position="1"/>
        <end position="15"/>
    </location>
</feature>
<proteinExistence type="predicted"/>
<evidence type="ECO:0000256" key="1">
    <source>
        <dbReference type="SAM" id="MobiDB-lite"/>
    </source>
</evidence>
<evidence type="ECO:0008006" key="5">
    <source>
        <dbReference type="Google" id="ProtNLM"/>
    </source>
</evidence>
<name>U5QCE6_GLOK1</name>
<evidence type="ECO:0000256" key="2">
    <source>
        <dbReference type="SAM" id="Phobius"/>
    </source>
</evidence>
<gene>
    <name evidence="3" type="ORF">GKIL_0256</name>
</gene>
<dbReference type="EMBL" id="CP003587">
    <property type="protein sequence ID" value="AGY56503.1"/>
    <property type="molecule type" value="Genomic_DNA"/>
</dbReference>
<dbReference type="KEGG" id="glj:GKIL_0256"/>